<name>A0AAD5CMF7_AMBAR</name>
<evidence type="ECO:0000313" key="1">
    <source>
        <dbReference type="EMBL" id="KAI7743435.1"/>
    </source>
</evidence>
<sequence length="105" mass="12022">MRTISLEDDPRKVLLQWSTTAVVVIKGRRLGFCHETMAEAVCFQQLGCYPYLDTFGKGQGRQTFIITFSIHMMKIAHDMVAQLSQFFMQANFLAIASRHCRLTSM</sequence>
<protein>
    <submittedName>
        <fullName evidence="1">Uncharacterized protein</fullName>
    </submittedName>
</protein>
<reference evidence="1" key="1">
    <citation type="submission" date="2022-06" db="EMBL/GenBank/DDBJ databases">
        <title>Uncovering the hologenomic basis of an extraordinary plant invasion.</title>
        <authorList>
            <person name="Bieker V.C."/>
            <person name="Martin M.D."/>
            <person name="Gilbert T."/>
            <person name="Hodgins K."/>
            <person name="Battlay P."/>
            <person name="Petersen B."/>
            <person name="Wilson J."/>
        </authorList>
    </citation>
    <scope>NUCLEOTIDE SEQUENCE</scope>
    <source>
        <strain evidence="1">AA19_3_7</strain>
        <tissue evidence="1">Leaf</tissue>
    </source>
</reference>
<comment type="caution">
    <text evidence="1">The sequence shown here is derived from an EMBL/GenBank/DDBJ whole genome shotgun (WGS) entry which is preliminary data.</text>
</comment>
<dbReference type="Proteomes" id="UP001206925">
    <property type="component" value="Unassembled WGS sequence"/>
</dbReference>
<accession>A0AAD5CMF7</accession>
<dbReference type="AlphaFoldDB" id="A0AAD5CMF7"/>
<evidence type="ECO:0000313" key="2">
    <source>
        <dbReference type="Proteomes" id="UP001206925"/>
    </source>
</evidence>
<organism evidence="1 2">
    <name type="scientific">Ambrosia artemisiifolia</name>
    <name type="common">Common ragweed</name>
    <dbReference type="NCBI Taxonomy" id="4212"/>
    <lineage>
        <taxon>Eukaryota</taxon>
        <taxon>Viridiplantae</taxon>
        <taxon>Streptophyta</taxon>
        <taxon>Embryophyta</taxon>
        <taxon>Tracheophyta</taxon>
        <taxon>Spermatophyta</taxon>
        <taxon>Magnoliopsida</taxon>
        <taxon>eudicotyledons</taxon>
        <taxon>Gunneridae</taxon>
        <taxon>Pentapetalae</taxon>
        <taxon>asterids</taxon>
        <taxon>campanulids</taxon>
        <taxon>Asterales</taxon>
        <taxon>Asteraceae</taxon>
        <taxon>Asteroideae</taxon>
        <taxon>Heliantheae alliance</taxon>
        <taxon>Heliantheae</taxon>
        <taxon>Ambrosia</taxon>
    </lineage>
</organism>
<dbReference type="EMBL" id="JAMZMK010007733">
    <property type="protein sequence ID" value="KAI7743435.1"/>
    <property type="molecule type" value="Genomic_DNA"/>
</dbReference>
<keyword evidence="2" id="KW-1185">Reference proteome</keyword>
<gene>
    <name evidence="1" type="ORF">M8C21_011286</name>
</gene>
<proteinExistence type="predicted"/>